<evidence type="ECO:0000313" key="1">
    <source>
        <dbReference type="EMBL" id="MCF1715992.1"/>
    </source>
</evidence>
<dbReference type="EMBL" id="JAKEVY010000004">
    <property type="protein sequence ID" value="MCF1715992.1"/>
    <property type="molecule type" value="Genomic_DNA"/>
</dbReference>
<gene>
    <name evidence="1" type="ORF">L0U88_15235</name>
</gene>
<dbReference type="RefSeq" id="WP_234866944.1">
    <property type="nucleotide sequence ID" value="NZ_JAKEVY010000004.1"/>
</dbReference>
<sequence>MSNKLLTNKILDSNNKTGVNPFRQALKKIRSKRAQLSLAEITKEVEKVRAKRYGKKA</sequence>
<proteinExistence type="predicted"/>
<protein>
    <submittedName>
        <fullName evidence="1">Uncharacterized protein</fullName>
    </submittedName>
</protein>
<accession>A0ABS9BJV5</accession>
<evidence type="ECO:0000313" key="2">
    <source>
        <dbReference type="Proteomes" id="UP001200145"/>
    </source>
</evidence>
<name>A0ABS9BJV5_9BACT</name>
<reference evidence="1 2" key="1">
    <citation type="submission" date="2022-01" db="EMBL/GenBank/DDBJ databases">
        <title>Flavihumibacter sp. nov., isolated from sediment of a river.</title>
        <authorList>
            <person name="Liu H."/>
        </authorList>
    </citation>
    <scope>NUCLEOTIDE SEQUENCE [LARGE SCALE GENOMIC DNA]</scope>
    <source>
        <strain evidence="1 2">RY-1</strain>
    </source>
</reference>
<keyword evidence="2" id="KW-1185">Reference proteome</keyword>
<organism evidence="1 2">
    <name type="scientific">Flavihumibacter fluminis</name>
    <dbReference type="NCBI Taxonomy" id="2909236"/>
    <lineage>
        <taxon>Bacteria</taxon>
        <taxon>Pseudomonadati</taxon>
        <taxon>Bacteroidota</taxon>
        <taxon>Chitinophagia</taxon>
        <taxon>Chitinophagales</taxon>
        <taxon>Chitinophagaceae</taxon>
        <taxon>Flavihumibacter</taxon>
    </lineage>
</organism>
<comment type="caution">
    <text evidence="1">The sequence shown here is derived from an EMBL/GenBank/DDBJ whole genome shotgun (WGS) entry which is preliminary data.</text>
</comment>
<dbReference type="Proteomes" id="UP001200145">
    <property type="component" value="Unassembled WGS sequence"/>
</dbReference>